<name>A0ABY7LUR4_9BACT</name>
<geneLocation type="plasmid" evidence="1 2">
    <name>unnamed1</name>
</geneLocation>
<protein>
    <submittedName>
        <fullName evidence="1">Uncharacterized protein</fullName>
    </submittedName>
</protein>
<keyword evidence="1" id="KW-0614">Plasmid</keyword>
<sequence length="196" mass="21396">MERHTSCVTSWLVWSLLLCSCDKTTPDPELELPPITAIGANTLGFEVDGRVWINFGRGCYGSGGGGCFDNVLRAYSRTYQGVRRFSISAGLITPRHQESFALTIDTLRGTGTYISRSPPPSYPIGAVSTGANGITLTESRRARESFVSRANATRIVLTRVDTVRRIVSGTFEGRLENGFSPGSFVTIQNGRFDVTY</sequence>
<dbReference type="RefSeq" id="WP_269562167.1">
    <property type="nucleotide sequence ID" value="NZ_CP114768.1"/>
</dbReference>
<dbReference type="PROSITE" id="PS51257">
    <property type="entry name" value="PROKAR_LIPOPROTEIN"/>
    <property type="match status" value="1"/>
</dbReference>
<evidence type="ECO:0000313" key="1">
    <source>
        <dbReference type="EMBL" id="WBA44135.1"/>
    </source>
</evidence>
<accession>A0ABY7LUR4</accession>
<proteinExistence type="predicted"/>
<gene>
    <name evidence="1" type="ORF">O3303_19795</name>
</gene>
<evidence type="ECO:0000313" key="2">
    <source>
        <dbReference type="Proteomes" id="UP001211005"/>
    </source>
</evidence>
<dbReference type="EMBL" id="CP114768">
    <property type="protein sequence ID" value="WBA44135.1"/>
    <property type="molecule type" value="Genomic_DNA"/>
</dbReference>
<organism evidence="1 2">
    <name type="scientific">Hymenobacter canadensis</name>
    <dbReference type="NCBI Taxonomy" id="2999067"/>
    <lineage>
        <taxon>Bacteria</taxon>
        <taxon>Pseudomonadati</taxon>
        <taxon>Bacteroidota</taxon>
        <taxon>Cytophagia</taxon>
        <taxon>Cytophagales</taxon>
        <taxon>Hymenobacteraceae</taxon>
        <taxon>Hymenobacter</taxon>
    </lineage>
</organism>
<keyword evidence="2" id="KW-1185">Reference proteome</keyword>
<dbReference type="Proteomes" id="UP001211005">
    <property type="component" value="Plasmid unnamed1"/>
</dbReference>
<reference evidence="1 2" key="1">
    <citation type="submission" date="2022-12" db="EMBL/GenBank/DDBJ databases">
        <title>Hymenobacter canadensis sp. nov. isolated from lake water of the Cambridge Bay, Canada.</title>
        <authorList>
            <person name="Kim W.H."/>
            <person name="Lee Y.M."/>
        </authorList>
    </citation>
    <scope>NUCLEOTIDE SEQUENCE [LARGE SCALE GENOMIC DNA]</scope>
    <source>
        <strain evidence="1 2">PAMC 29467</strain>
        <plasmid evidence="1 2">unnamed1</plasmid>
    </source>
</reference>